<evidence type="ECO:0000256" key="6">
    <source>
        <dbReference type="ARBA" id="ARBA00022840"/>
    </source>
</evidence>
<reference evidence="10" key="1">
    <citation type="submission" date="2016-10" db="EMBL/GenBank/DDBJ databases">
        <authorList>
            <person name="de Groot N.N."/>
        </authorList>
    </citation>
    <scope>NUCLEOTIDE SEQUENCE</scope>
</reference>
<dbReference type="InterPro" id="IPR003593">
    <property type="entry name" value="AAA+_ATPase"/>
</dbReference>
<evidence type="ECO:0000259" key="9">
    <source>
        <dbReference type="SMART" id="SM00382"/>
    </source>
</evidence>
<feature type="domain" description="AAA+ ATPase" evidence="9">
    <location>
        <begin position="22"/>
        <end position="470"/>
    </location>
</feature>
<protein>
    <recommendedName>
        <fullName evidence="3">DNA repair protein RecN</fullName>
    </recommendedName>
    <alternativeName>
        <fullName evidence="8">Recombination protein N</fullName>
    </alternativeName>
</protein>
<dbReference type="PANTHER" id="PTHR11059:SF0">
    <property type="entry name" value="DNA REPAIR PROTEIN RECN"/>
    <property type="match status" value="1"/>
</dbReference>
<evidence type="ECO:0000256" key="5">
    <source>
        <dbReference type="ARBA" id="ARBA00022763"/>
    </source>
</evidence>
<keyword evidence="4" id="KW-0547">Nucleotide-binding</keyword>
<evidence type="ECO:0000256" key="7">
    <source>
        <dbReference type="ARBA" id="ARBA00023204"/>
    </source>
</evidence>
<dbReference type="Pfam" id="PF02463">
    <property type="entry name" value="SMC_N"/>
    <property type="match status" value="1"/>
</dbReference>
<accession>A0A1W1C080</accession>
<keyword evidence="6" id="KW-0067">ATP-binding</keyword>
<dbReference type="GO" id="GO:0006281">
    <property type="term" value="P:DNA repair"/>
    <property type="evidence" value="ECO:0007669"/>
    <property type="project" value="UniProtKB-KW"/>
</dbReference>
<dbReference type="InterPro" id="IPR003395">
    <property type="entry name" value="RecF/RecN/SMC_N"/>
</dbReference>
<keyword evidence="7" id="KW-0234">DNA repair</keyword>
<dbReference type="SUPFAM" id="SSF52540">
    <property type="entry name" value="P-loop containing nucleoside triphosphate hydrolases"/>
    <property type="match status" value="1"/>
</dbReference>
<dbReference type="PIRSF" id="PIRSF003128">
    <property type="entry name" value="RecN"/>
    <property type="match status" value="1"/>
</dbReference>
<dbReference type="GO" id="GO:0006310">
    <property type="term" value="P:DNA recombination"/>
    <property type="evidence" value="ECO:0007669"/>
    <property type="project" value="InterPro"/>
</dbReference>
<dbReference type="PANTHER" id="PTHR11059">
    <property type="entry name" value="DNA REPAIR PROTEIN RECN"/>
    <property type="match status" value="1"/>
</dbReference>
<evidence type="ECO:0000256" key="1">
    <source>
        <dbReference type="ARBA" id="ARBA00003618"/>
    </source>
</evidence>
<dbReference type="GO" id="GO:0005524">
    <property type="term" value="F:ATP binding"/>
    <property type="evidence" value="ECO:0007669"/>
    <property type="project" value="UniProtKB-KW"/>
</dbReference>
<dbReference type="EMBL" id="FPHC01000050">
    <property type="protein sequence ID" value="SFV59154.1"/>
    <property type="molecule type" value="Genomic_DNA"/>
</dbReference>
<sequence>MSISRLYIKELLTFKESELEFDSGLIVLTGPSGAGKSLLMQSILASFGYGGCDAKISEITLKRPKKLTTPMYDLDDELIIRSLKKDRVRLYINGQNISKKSLKELFAPTIKYLSVRDKGGFESSTLIKLIDNSLKSHNATFKKLLKEYKKRYKNYLIKAGELKKIKEDERKLSELIEFTTYEIEKIKSIAPKEGEDRELMAIKQQLSKIDKINDALVRANEIFAIEESVLEVFRLLDKNDNYFSDTMNQLRVDFDETQSLAEELADIDVEEILDRLEKISSLKNRYGSISEALEYLKLKESELAGYQNIEQDKSMLESFISIEYSELMVLAKKISQTRMREATKLEKQLSIYLSDLKLDGVQFKFDEIPLSEDGIDSVDMLLGNSTTATLSGGEFNRIRLALLVVGMESTNDDDGVIILDEIDANVSGDESIAIADMITKLSSVYQIFAISHQAHLSAKADQHILINKIDGTSYAKVLDEDERIVEISRIIAGENSDKEAVAFAKKLRNQELT</sequence>
<dbReference type="GO" id="GO:0043590">
    <property type="term" value="C:bacterial nucleoid"/>
    <property type="evidence" value="ECO:0007669"/>
    <property type="project" value="TreeGrafter"/>
</dbReference>
<evidence type="ECO:0000256" key="4">
    <source>
        <dbReference type="ARBA" id="ARBA00022741"/>
    </source>
</evidence>
<comment type="function">
    <text evidence="1">May be involved in recombinational repair of damaged DNA.</text>
</comment>
<dbReference type="InterPro" id="IPR027417">
    <property type="entry name" value="P-loop_NTPase"/>
</dbReference>
<keyword evidence="5" id="KW-0227">DNA damage</keyword>
<dbReference type="AlphaFoldDB" id="A0A1W1C080"/>
<dbReference type="Gene3D" id="3.40.50.300">
    <property type="entry name" value="P-loop containing nucleotide triphosphate hydrolases"/>
    <property type="match status" value="2"/>
</dbReference>
<name>A0A1W1C080_9ZZZZ</name>
<evidence type="ECO:0000313" key="10">
    <source>
        <dbReference type="EMBL" id="SFV59154.1"/>
    </source>
</evidence>
<evidence type="ECO:0000256" key="8">
    <source>
        <dbReference type="ARBA" id="ARBA00033408"/>
    </source>
</evidence>
<dbReference type="GO" id="GO:0009432">
    <property type="term" value="P:SOS response"/>
    <property type="evidence" value="ECO:0007669"/>
    <property type="project" value="TreeGrafter"/>
</dbReference>
<proteinExistence type="inferred from homology"/>
<evidence type="ECO:0000256" key="3">
    <source>
        <dbReference type="ARBA" id="ARBA00021315"/>
    </source>
</evidence>
<evidence type="ECO:0000256" key="2">
    <source>
        <dbReference type="ARBA" id="ARBA00009441"/>
    </source>
</evidence>
<dbReference type="InterPro" id="IPR004604">
    <property type="entry name" value="DNA_recomb/repair_RecN"/>
</dbReference>
<dbReference type="SMART" id="SM00382">
    <property type="entry name" value="AAA"/>
    <property type="match status" value="1"/>
</dbReference>
<organism evidence="10">
    <name type="scientific">hydrothermal vent metagenome</name>
    <dbReference type="NCBI Taxonomy" id="652676"/>
    <lineage>
        <taxon>unclassified sequences</taxon>
        <taxon>metagenomes</taxon>
        <taxon>ecological metagenomes</taxon>
    </lineage>
</organism>
<comment type="similarity">
    <text evidence="2">Belongs to the RecN family.</text>
</comment>
<gene>
    <name evidence="10" type="ORF">MNB_SV-6-1251</name>
</gene>